<evidence type="ECO:0000256" key="1">
    <source>
        <dbReference type="ARBA" id="ARBA00038494"/>
    </source>
</evidence>
<dbReference type="CDD" id="cd02511">
    <property type="entry name" value="Beta4Glucosyltransferase"/>
    <property type="match status" value="1"/>
</dbReference>
<proteinExistence type="inferred from homology"/>
<dbReference type="InterPro" id="IPR029044">
    <property type="entry name" value="Nucleotide-diphossugar_trans"/>
</dbReference>
<dbReference type="PANTHER" id="PTHR43630:SF2">
    <property type="entry name" value="GLYCOSYLTRANSFERASE"/>
    <property type="match status" value="1"/>
</dbReference>
<keyword evidence="5" id="KW-1185">Reference proteome</keyword>
<feature type="domain" description="Glycosyltransferase 2-like" evidence="3">
    <location>
        <begin position="10"/>
        <end position="105"/>
    </location>
</feature>
<dbReference type="SUPFAM" id="SSF53448">
    <property type="entry name" value="Nucleotide-diphospho-sugar transferases"/>
    <property type="match status" value="1"/>
</dbReference>
<dbReference type="Pfam" id="PF00535">
    <property type="entry name" value="Glycos_transf_2"/>
    <property type="match status" value="1"/>
</dbReference>
<dbReference type="EMBL" id="JAESIY010000003">
    <property type="protein sequence ID" value="MBL3655762.1"/>
    <property type="molecule type" value="Genomic_DNA"/>
</dbReference>
<dbReference type="InterPro" id="IPR001173">
    <property type="entry name" value="Glyco_trans_2-like"/>
</dbReference>
<gene>
    <name evidence="4" type="ORF">JL102_06455</name>
</gene>
<keyword evidence="2" id="KW-1133">Transmembrane helix</keyword>
<dbReference type="Proteomes" id="UP000659388">
    <property type="component" value="Unassembled WGS sequence"/>
</dbReference>
<sequence>MGNPVLISGVIITYNEERNIEACIRSIKDVVDEIVVVDSYSTDKTPEICKKLGVVFLQQPFEGHIEQKNYAMQQAAHDHILALDADERLSPELSSFIKQVKFNWQYDAYRFNRSNNYCGAWLKRSWYPDAKLRLWDRNKGHWGGTNPHDKVVMDETTTIKHVKHDILHYAYANLEEHYDQVKKFAIIAANAKYRKGKKVYFFIHVILNPWYKFFRKYVLRLGFLDGYYGFIFSGLTAYLNFMKYLRLWELNRNEKRK</sequence>
<dbReference type="Gene3D" id="3.90.550.10">
    <property type="entry name" value="Spore Coat Polysaccharide Biosynthesis Protein SpsA, Chain A"/>
    <property type="match status" value="1"/>
</dbReference>
<evidence type="ECO:0000259" key="3">
    <source>
        <dbReference type="Pfam" id="PF00535"/>
    </source>
</evidence>
<accession>A0A937F692</accession>
<organism evidence="4 5">
    <name type="scientific">Fulvivirga sediminis</name>
    <dbReference type="NCBI Taxonomy" id="2803949"/>
    <lineage>
        <taxon>Bacteria</taxon>
        <taxon>Pseudomonadati</taxon>
        <taxon>Bacteroidota</taxon>
        <taxon>Cytophagia</taxon>
        <taxon>Cytophagales</taxon>
        <taxon>Fulvivirgaceae</taxon>
        <taxon>Fulvivirga</taxon>
    </lineage>
</organism>
<evidence type="ECO:0000256" key="2">
    <source>
        <dbReference type="SAM" id="Phobius"/>
    </source>
</evidence>
<comment type="similarity">
    <text evidence="1">Belongs to the glycosyltransferase 2 family. WaaE/KdtX subfamily.</text>
</comment>
<comment type="caution">
    <text evidence="4">The sequence shown here is derived from an EMBL/GenBank/DDBJ whole genome shotgun (WGS) entry which is preliminary data.</text>
</comment>
<evidence type="ECO:0000313" key="5">
    <source>
        <dbReference type="Proteomes" id="UP000659388"/>
    </source>
</evidence>
<feature type="transmembrane region" description="Helical" evidence="2">
    <location>
        <begin position="226"/>
        <end position="247"/>
    </location>
</feature>
<reference evidence="4" key="1">
    <citation type="submission" date="2021-01" db="EMBL/GenBank/DDBJ databases">
        <title>Fulvivirga kasyanovii gen. nov., sp nov., a novel member of the phylum Bacteroidetes isolated from seawater in a mussel farm.</title>
        <authorList>
            <person name="Zhao L.-H."/>
            <person name="Wang Z.-J."/>
        </authorList>
    </citation>
    <scope>NUCLEOTIDE SEQUENCE</scope>
    <source>
        <strain evidence="4">2943</strain>
    </source>
</reference>
<keyword evidence="2" id="KW-0812">Transmembrane</keyword>
<dbReference type="AlphaFoldDB" id="A0A937F692"/>
<keyword evidence="2" id="KW-0472">Membrane</keyword>
<name>A0A937F692_9BACT</name>
<dbReference type="PANTHER" id="PTHR43630">
    <property type="entry name" value="POLY-BETA-1,6-N-ACETYL-D-GLUCOSAMINE SYNTHASE"/>
    <property type="match status" value="1"/>
</dbReference>
<protein>
    <submittedName>
        <fullName evidence="4">Glycosyltransferase family 2 protein</fullName>
    </submittedName>
</protein>
<evidence type="ECO:0000313" key="4">
    <source>
        <dbReference type="EMBL" id="MBL3655762.1"/>
    </source>
</evidence>
<dbReference type="RefSeq" id="WP_202243446.1">
    <property type="nucleotide sequence ID" value="NZ_JAESIY010000003.1"/>
</dbReference>